<name>A0A7Y0LXU7_CELFI</name>
<comment type="caution">
    <text evidence="1">The sequence shown here is derived from an EMBL/GenBank/DDBJ whole genome shotgun (WGS) entry which is preliminary data.</text>
</comment>
<dbReference type="Proteomes" id="UP000562124">
    <property type="component" value="Unassembled WGS sequence"/>
</dbReference>
<reference evidence="1 2" key="1">
    <citation type="submission" date="2020-04" db="EMBL/GenBank/DDBJ databases">
        <title>Sequencing and Assembly of C. fimi.</title>
        <authorList>
            <person name="Ramsey A.R."/>
        </authorList>
    </citation>
    <scope>NUCLEOTIDE SEQUENCE [LARGE SCALE GENOMIC DNA]</scope>
    <source>
        <strain evidence="1 2">SB</strain>
    </source>
</reference>
<dbReference type="EMBL" id="JABCJJ010000001">
    <property type="protein sequence ID" value="NMR18742.1"/>
    <property type="molecule type" value="Genomic_DNA"/>
</dbReference>
<dbReference type="Pfam" id="PF16154">
    <property type="entry name" value="DUF4862"/>
    <property type="match status" value="1"/>
</dbReference>
<organism evidence="1 2">
    <name type="scientific">Cellulomonas fimi</name>
    <dbReference type="NCBI Taxonomy" id="1708"/>
    <lineage>
        <taxon>Bacteria</taxon>
        <taxon>Bacillati</taxon>
        <taxon>Actinomycetota</taxon>
        <taxon>Actinomycetes</taxon>
        <taxon>Micrococcales</taxon>
        <taxon>Cellulomonadaceae</taxon>
        <taxon>Cellulomonas</taxon>
    </lineage>
</organism>
<evidence type="ECO:0000313" key="2">
    <source>
        <dbReference type="Proteomes" id="UP000562124"/>
    </source>
</evidence>
<dbReference type="AlphaFoldDB" id="A0A7Y0LXU7"/>
<protein>
    <submittedName>
        <fullName evidence="1">DUF4862 family protein</fullName>
    </submittedName>
</protein>
<accession>A0A7Y0LXU7</accession>
<sequence length="317" mass="32327">MAPPGADAEAAFYAGLADLPIGGLELPLALEDAPSLEPAWSARNLRPEWDLLLTCVPVVMRRLGADAAYGLSSTDDDGRRRALADVARARDLAHRLADEHGRASVVAIQVHSAPGPQGGSREALERSLGELLTWDLLGADLLLEHVDAPVAGRDPVKGFLRLDDEIAALASASGGRPVDAVDAAGGSTALGVSINWGRSAIEGRSAHTPVEHVAAAVDAGLLGAVVLSGATDVKTPWGPVWDDAHIPPCGDDPALAASSASLLGPDETAATLAAARAGGNDPFVAVKIAVRPMDADVVTRLAVARAALAQVTRVAAA</sequence>
<keyword evidence="2" id="KW-1185">Reference proteome</keyword>
<gene>
    <name evidence="1" type="ORF">HIR71_00625</name>
</gene>
<dbReference type="InterPro" id="IPR032344">
    <property type="entry name" value="DUF4862"/>
</dbReference>
<proteinExistence type="predicted"/>
<evidence type="ECO:0000313" key="1">
    <source>
        <dbReference type="EMBL" id="NMR18742.1"/>
    </source>
</evidence>